<feature type="domain" description="PAC" evidence="3">
    <location>
        <begin position="81"/>
        <end position="140"/>
    </location>
</feature>
<proteinExistence type="predicted"/>
<evidence type="ECO:0000256" key="1">
    <source>
        <dbReference type="SAM" id="Coils"/>
    </source>
</evidence>
<feature type="domain" description="PAC" evidence="3">
    <location>
        <begin position="465"/>
        <end position="517"/>
    </location>
</feature>
<evidence type="ECO:0000313" key="7">
    <source>
        <dbReference type="Proteomes" id="UP001281130"/>
    </source>
</evidence>
<accession>A0AB35T522</accession>
<dbReference type="InterPro" id="IPR000014">
    <property type="entry name" value="PAS"/>
</dbReference>
<gene>
    <name evidence="6" type="ORF">SIL72_10850</name>
</gene>
<evidence type="ECO:0000259" key="3">
    <source>
        <dbReference type="PROSITE" id="PS50113"/>
    </source>
</evidence>
<reference evidence="6" key="1">
    <citation type="submission" date="2023-11" db="EMBL/GenBank/DDBJ databases">
        <title>MicrobeMod: A computational toolkit for identifying prokaryotic methylation and restriction-modification with nanopore sequencing.</title>
        <authorList>
            <person name="Crits-Christoph A."/>
            <person name="Kang S.C."/>
            <person name="Lee H."/>
            <person name="Ostrov N."/>
        </authorList>
    </citation>
    <scope>NUCLEOTIDE SEQUENCE</scope>
    <source>
        <strain evidence="6">ATCC 51242</strain>
    </source>
</reference>
<dbReference type="Pfam" id="PF08448">
    <property type="entry name" value="PAS_4"/>
    <property type="match status" value="1"/>
</dbReference>
<feature type="domain" description="PAS" evidence="2">
    <location>
        <begin position="261"/>
        <end position="334"/>
    </location>
</feature>
<feature type="domain" description="PAS" evidence="2">
    <location>
        <begin position="389"/>
        <end position="462"/>
    </location>
</feature>
<feature type="domain" description="PAS" evidence="2">
    <location>
        <begin position="134"/>
        <end position="205"/>
    </location>
</feature>
<dbReference type="InterPro" id="IPR013655">
    <property type="entry name" value="PAS_fold_3"/>
</dbReference>
<evidence type="ECO:0000313" key="6">
    <source>
        <dbReference type="EMBL" id="MDX5894523.1"/>
    </source>
</evidence>
<dbReference type="PROSITE" id="PS50883">
    <property type="entry name" value="EAL"/>
    <property type="match status" value="1"/>
</dbReference>
<name>A0AB35T522_RUBRA</name>
<dbReference type="SUPFAM" id="SSF55785">
    <property type="entry name" value="PYP-like sensor domain (PAS domain)"/>
    <property type="match status" value="6"/>
</dbReference>
<organism evidence="6 7">
    <name type="scientific">Rubrobacter radiotolerans</name>
    <name type="common">Arthrobacter radiotolerans</name>
    <dbReference type="NCBI Taxonomy" id="42256"/>
    <lineage>
        <taxon>Bacteria</taxon>
        <taxon>Bacillati</taxon>
        <taxon>Actinomycetota</taxon>
        <taxon>Rubrobacteria</taxon>
        <taxon>Rubrobacterales</taxon>
        <taxon>Rubrobacteraceae</taxon>
        <taxon>Rubrobacter</taxon>
    </lineage>
</organism>
<dbReference type="SUPFAM" id="SSF55073">
    <property type="entry name" value="Nucleotide cyclase"/>
    <property type="match status" value="1"/>
</dbReference>
<dbReference type="InterPro" id="IPR000160">
    <property type="entry name" value="GGDEF_dom"/>
</dbReference>
<protein>
    <submittedName>
        <fullName evidence="6">PAS domain S-box protein</fullName>
    </submittedName>
</protein>
<comment type="caution">
    <text evidence="6">The sequence shown here is derived from an EMBL/GenBank/DDBJ whole genome shotgun (WGS) entry which is preliminary data.</text>
</comment>
<dbReference type="SMART" id="SM00052">
    <property type="entry name" value="EAL"/>
    <property type="match status" value="1"/>
</dbReference>
<feature type="domain" description="PAS" evidence="2">
    <location>
        <begin position="518"/>
        <end position="588"/>
    </location>
</feature>
<dbReference type="SMART" id="SM00086">
    <property type="entry name" value="PAC"/>
    <property type="match status" value="6"/>
</dbReference>
<feature type="domain" description="EAL" evidence="4">
    <location>
        <begin position="935"/>
        <end position="1190"/>
    </location>
</feature>
<feature type="coiled-coil region" evidence="1">
    <location>
        <begin position="244"/>
        <end position="271"/>
    </location>
</feature>
<dbReference type="SUPFAM" id="SSF141868">
    <property type="entry name" value="EAL domain-like"/>
    <property type="match status" value="1"/>
</dbReference>
<feature type="domain" description="PAC" evidence="3">
    <location>
        <begin position="209"/>
        <end position="260"/>
    </location>
</feature>
<dbReference type="CDD" id="cd00130">
    <property type="entry name" value="PAS"/>
    <property type="match status" value="6"/>
</dbReference>
<dbReference type="NCBIfam" id="TIGR00254">
    <property type="entry name" value="GGDEF"/>
    <property type="match status" value="1"/>
</dbReference>
<feature type="domain" description="GGDEF" evidence="5">
    <location>
        <begin position="792"/>
        <end position="926"/>
    </location>
</feature>
<dbReference type="InterPro" id="IPR035919">
    <property type="entry name" value="EAL_sf"/>
</dbReference>
<dbReference type="InterPro" id="IPR043128">
    <property type="entry name" value="Rev_trsase/Diguanyl_cyclase"/>
</dbReference>
<dbReference type="InterPro" id="IPR035965">
    <property type="entry name" value="PAS-like_dom_sf"/>
</dbReference>
<evidence type="ECO:0000259" key="5">
    <source>
        <dbReference type="PROSITE" id="PS50887"/>
    </source>
</evidence>
<dbReference type="EMBL" id="JAWXXX010000001">
    <property type="protein sequence ID" value="MDX5894523.1"/>
    <property type="molecule type" value="Genomic_DNA"/>
</dbReference>
<dbReference type="Proteomes" id="UP001281130">
    <property type="component" value="Unassembled WGS sequence"/>
</dbReference>
<dbReference type="Pfam" id="PF13426">
    <property type="entry name" value="PAS_9"/>
    <property type="match status" value="1"/>
</dbReference>
<dbReference type="InterPro" id="IPR000700">
    <property type="entry name" value="PAS-assoc_C"/>
</dbReference>
<dbReference type="FunFam" id="3.30.70.270:FF:000001">
    <property type="entry name" value="Diguanylate cyclase domain protein"/>
    <property type="match status" value="1"/>
</dbReference>
<dbReference type="InterPro" id="IPR052155">
    <property type="entry name" value="Biofilm_reg_signaling"/>
</dbReference>
<feature type="domain" description="PAC" evidence="3">
    <location>
        <begin position="708"/>
        <end position="760"/>
    </location>
</feature>
<dbReference type="Gene3D" id="3.30.450.20">
    <property type="entry name" value="PAS domain"/>
    <property type="match status" value="6"/>
</dbReference>
<dbReference type="InterPro" id="IPR029787">
    <property type="entry name" value="Nucleotide_cyclase"/>
</dbReference>
<dbReference type="PROSITE" id="PS50113">
    <property type="entry name" value="PAC"/>
    <property type="match status" value="6"/>
</dbReference>
<dbReference type="Pfam" id="PF00990">
    <property type="entry name" value="GGDEF"/>
    <property type="match status" value="1"/>
</dbReference>
<dbReference type="FunFam" id="3.20.20.450:FF:000001">
    <property type="entry name" value="Cyclic di-GMP phosphodiesterase yahA"/>
    <property type="match status" value="1"/>
</dbReference>
<dbReference type="PROSITE" id="PS50887">
    <property type="entry name" value="GGDEF"/>
    <property type="match status" value="1"/>
</dbReference>
<dbReference type="SMART" id="SM00091">
    <property type="entry name" value="PAS"/>
    <property type="match status" value="6"/>
</dbReference>
<dbReference type="Pfam" id="PF00563">
    <property type="entry name" value="EAL"/>
    <property type="match status" value="1"/>
</dbReference>
<sequence length="1196" mass="134931">MSPRLHALTSAFEHLGAAVLVTKGAPVRSPGPEIVYANAAFYRMTGYSPGEIIGRTPRILQGENTNRASLRRVREALERGEAVEAEMVNYRKDGSEFWVDMSLAPVFDKCDGKDGRGPEFWVSVQRETTRRKRAERELDALLAQYGTEMVAVLEPDGTPRYQSPAVGETLGYDHAEIVGEDYFTRVHPEDAGRLQEAIAGCLATPGESPPVEFRIRHADGTWRWFESRGNNLSDNPEVGAIVVRTRDVTDRREAEERLKETEEKYRTLVENVPGITYIEDGETAETLYDSPQIEEILGYERDTYKKDPLYFYKIMHPEDRDAALDELKTSQKDGTHSIMEYRVYAADGRLVWLRDEATVVEQGGRKNLRQGFLFDITERKRTEQQLRETEQRYRTLVEQIPAATYVQSVEHSGTLLYASPRIEDLLGYPPGSFVESALWRDLLHPDDREAVLEEGRRADRTGERFKMEYRMVHRDGRTVWILDDAVLLHDAEGEPSYWHGIMYDVTGRKRAEAELRAREERFRSLVQNASDLIAIVGRDRRTLYLSPSFERVQGYNPDEHVGKVGFEAIHPEDLADVEAAFKELLREPEKSLRVEFRLRHRDGSWLHLEAIGKNLLDDPAVGGVVVNARDVTERRRAEQALKRSEDHLKSVTSAAPIILFALDREGTITLARGRGLEALGIKDDLVGQQIFEVYREFPAVLENVRRALAGEEVARTVEIGSFFFDARYSPVRDERGEVTGVVGVATDITERQKLERELEHRAFHDPLTGLANRALCMDRIEHALERARRRNAPVALLFMDLDDFKVVNDSLGHTTGDELLVEVASRLRACVRPGDTLARLGGDEFVVLLEETDLDGAVRVTERISDALGAPFYLGEARYQRFVNVSVGITVARSPGQRAGDLLREADLAMYRAKEDGKAGYKVFDAEMGVRTLRRVELESDLRRGLENGEFELHYQPVVSLPEGRITGFEALVRWRHPERGLVSPAEFIGLMEKTGLIVPLGRWVLEEACRDLKRWQDARPERWPLEVCVNLSARQFRSPRLYSEVARTVERAGVRPETVNLEITESVAMSGATERETLKRLRELGVGLKIDDFGTGQSSLAYLKHLPVDALKICRIFAKDLARSATDREIVGAIVRLGHALGLRVIAEGVETPEQLEVFRQLGCDLAQGYLFSRPVPAADVLGLLAGNSVARSGS</sequence>
<dbReference type="NCBIfam" id="TIGR00229">
    <property type="entry name" value="sensory_box"/>
    <property type="match status" value="6"/>
</dbReference>
<feature type="domain" description="PAC" evidence="3">
    <location>
        <begin position="337"/>
        <end position="388"/>
    </location>
</feature>
<dbReference type="Pfam" id="PF08447">
    <property type="entry name" value="PAS_3"/>
    <property type="match status" value="4"/>
</dbReference>
<feature type="domain" description="PAS" evidence="2">
    <location>
        <begin position="31"/>
        <end position="80"/>
    </location>
</feature>
<dbReference type="InterPro" id="IPR001610">
    <property type="entry name" value="PAC"/>
</dbReference>
<dbReference type="AlphaFoldDB" id="A0AB35T522"/>
<dbReference type="PANTHER" id="PTHR44757">
    <property type="entry name" value="DIGUANYLATE CYCLASE DGCP"/>
    <property type="match status" value="1"/>
</dbReference>
<dbReference type="RefSeq" id="WP_159449920.1">
    <property type="nucleotide sequence ID" value="NZ_JAWXXX010000001.1"/>
</dbReference>
<keyword evidence="1" id="KW-0175">Coiled coil</keyword>
<dbReference type="CDD" id="cd01949">
    <property type="entry name" value="GGDEF"/>
    <property type="match status" value="1"/>
</dbReference>
<evidence type="ECO:0000259" key="2">
    <source>
        <dbReference type="PROSITE" id="PS50112"/>
    </source>
</evidence>
<dbReference type="InterPro" id="IPR013656">
    <property type="entry name" value="PAS_4"/>
</dbReference>
<dbReference type="PANTHER" id="PTHR44757:SF2">
    <property type="entry name" value="BIOFILM ARCHITECTURE MAINTENANCE PROTEIN MBAA"/>
    <property type="match status" value="1"/>
</dbReference>
<dbReference type="PROSITE" id="PS50112">
    <property type="entry name" value="PAS"/>
    <property type="match status" value="5"/>
</dbReference>
<dbReference type="SMART" id="SM00267">
    <property type="entry name" value="GGDEF"/>
    <property type="match status" value="1"/>
</dbReference>
<dbReference type="CDD" id="cd01948">
    <property type="entry name" value="EAL"/>
    <property type="match status" value="1"/>
</dbReference>
<dbReference type="InterPro" id="IPR001633">
    <property type="entry name" value="EAL_dom"/>
</dbReference>
<dbReference type="Gene3D" id="3.20.20.450">
    <property type="entry name" value="EAL domain"/>
    <property type="match status" value="1"/>
</dbReference>
<feature type="domain" description="PAC" evidence="3">
    <location>
        <begin position="592"/>
        <end position="643"/>
    </location>
</feature>
<evidence type="ECO:0000259" key="4">
    <source>
        <dbReference type="PROSITE" id="PS50883"/>
    </source>
</evidence>
<dbReference type="Gene3D" id="3.30.70.270">
    <property type="match status" value="1"/>
</dbReference>